<dbReference type="SUPFAM" id="SSF53335">
    <property type="entry name" value="S-adenosyl-L-methionine-dependent methyltransferases"/>
    <property type="match status" value="1"/>
</dbReference>
<sequence>MGESAAKVPGPLRVLAGKLLCLPGELRAYRVFRQEFKKFSELPGAADRFQLEWRDRYPCLHDKTAITGFDRHYVFHTAWGARKVAQIKPQSHVDISSSLHFCTLVSAFVPVRFYDYRPVDLCLSDLSCASADLLNLPFDDESIASLSCMHVVEHVGLGRYGDPLDPEGDLKAVAELKRVLAPGGSLLFVVPVSGRPCCMFNAHRIYSYSQVLELFYGLDLVEFSLVPDDPVDGGLVVDAGKALADAQKYGCGCFWFRKPVT</sequence>
<keyword evidence="2" id="KW-1185">Reference proteome</keyword>
<proteinExistence type="predicted"/>
<evidence type="ECO:0000313" key="1">
    <source>
        <dbReference type="EMBL" id="MBJ6799241.1"/>
    </source>
</evidence>
<name>A0ABS0YMN3_9BACT</name>
<dbReference type="InterPro" id="IPR004951">
    <property type="entry name" value="DUF268_CAE_spp"/>
</dbReference>
<dbReference type="EMBL" id="JAEMHK010000002">
    <property type="protein sequence ID" value="MBJ6799241.1"/>
    <property type="molecule type" value="Genomic_DNA"/>
</dbReference>
<dbReference type="Pfam" id="PF03269">
    <property type="entry name" value="DUF268"/>
    <property type="match status" value="1"/>
</dbReference>
<gene>
    <name evidence="1" type="ORF">JFN90_03720</name>
</gene>
<accession>A0ABS0YMN3</accession>
<evidence type="ECO:0000313" key="2">
    <source>
        <dbReference type="Proteomes" id="UP000641025"/>
    </source>
</evidence>
<reference evidence="1 2" key="1">
    <citation type="submission" date="2020-12" db="EMBL/GenBank/DDBJ databases">
        <title>Geomonas sp. Red259, isolated from paddy soil.</title>
        <authorList>
            <person name="Xu Z."/>
            <person name="Zhang Z."/>
            <person name="Masuda Y."/>
            <person name="Itoh H."/>
            <person name="Senoo K."/>
        </authorList>
    </citation>
    <scope>NUCLEOTIDE SEQUENCE [LARGE SCALE GENOMIC DNA]</scope>
    <source>
        <strain evidence="1 2">Red259</strain>
    </source>
</reference>
<comment type="caution">
    <text evidence="1">The sequence shown here is derived from an EMBL/GenBank/DDBJ whole genome shotgun (WGS) entry which is preliminary data.</text>
</comment>
<dbReference type="Proteomes" id="UP000641025">
    <property type="component" value="Unassembled WGS sequence"/>
</dbReference>
<organism evidence="1 2">
    <name type="scientific">Geomonas propionica</name>
    <dbReference type="NCBI Taxonomy" id="2798582"/>
    <lineage>
        <taxon>Bacteria</taxon>
        <taxon>Pseudomonadati</taxon>
        <taxon>Thermodesulfobacteriota</taxon>
        <taxon>Desulfuromonadia</taxon>
        <taxon>Geobacterales</taxon>
        <taxon>Geobacteraceae</taxon>
        <taxon>Geomonas</taxon>
    </lineage>
</organism>
<protein>
    <submittedName>
        <fullName evidence="1">DUF268 domain-containing protein</fullName>
    </submittedName>
</protein>
<dbReference type="Gene3D" id="3.40.50.150">
    <property type="entry name" value="Vaccinia Virus protein VP39"/>
    <property type="match status" value="1"/>
</dbReference>
<dbReference type="InterPro" id="IPR029063">
    <property type="entry name" value="SAM-dependent_MTases_sf"/>
</dbReference>